<feature type="region of interest" description="Disordered" evidence="1">
    <location>
        <begin position="168"/>
        <end position="191"/>
    </location>
</feature>
<accession>A0A835YSG8</accession>
<dbReference type="EMBL" id="JAFCMP010000357">
    <property type="protein sequence ID" value="KAG5180751.1"/>
    <property type="molecule type" value="Genomic_DNA"/>
</dbReference>
<sequence>MPAGLPVEWPAFRLHSSRVQGKVLVLSLIDKKTNKVIGVRQMSPADLVAHSDAGYTFDMYKYEAASKGAPEKVPSTDVVARLSVHAHKTSLQVPSTKPASEDELHALYAKYARGVLKDEKALALPLMEHNSDGAKAFLLGAGLMEATSAQRWGLSSAALVDVQAHMARRTASPAISAPERTSATHKRGTAKDVVRQAASADFAAGGSGGGGGSSGGSGDLAARWRGVLAAMAAADAEEEGEGGAPEASEHP</sequence>
<gene>
    <name evidence="2" type="ORF">JKP88DRAFT_279227</name>
</gene>
<evidence type="ECO:0000313" key="2">
    <source>
        <dbReference type="EMBL" id="KAG5180751.1"/>
    </source>
</evidence>
<proteinExistence type="predicted"/>
<comment type="caution">
    <text evidence="2">The sequence shown here is derived from an EMBL/GenBank/DDBJ whole genome shotgun (WGS) entry which is preliminary data.</text>
</comment>
<reference evidence="2" key="1">
    <citation type="submission" date="2021-02" db="EMBL/GenBank/DDBJ databases">
        <title>First Annotated Genome of the Yellow-green Alga Tribonema minus.</title>
        <authorList>
            <person name="Mahan K.M."/>
        </authorList>
    </citation>
    <scope>NUCLEOTIDE SEQUENCE</scope>
    <source>
        <strain evidence="2">UTEX B ZZ1240</strain>
    </source>
</reference>
<keyword evidence="3" id="KW-1185">Reference proteome</keyword>
<name>A0A835YSG8_9STRA</name>
<dbReference type="AlphaFoldDB" id="A0A835YSG8"/>
<organism evidence="2 3">
    <name type="scientific">Tribonema minus</name>
    <dbReference type="NCBI Taxonomy" id="303371"/>
    <lineage>
        <taxon>Eukaryota</taxon>
        <taxon>Sar</taxon>
        <taxon>Stramenopiles</taxon>
        <taxon>Ochrophyta</taxon>
        <taxon>PX clade</taxon>
        <taxon>Xanthophyceae</taxon>
        <taxon>Tribonematales</taxon>
        <taxon>Tribonemataceae</taxon>
        <taxon>Tribonema</taxon>
    </lineage>
</organism>
<evidence type="ECO:0000256" key="1">
    <source>
        <dbReference type="SAM" id="MobiDB-lite"/>
    </source>
</evidence>
<evidence type="ECO:0000313" key="3">
    <source>
        <dbReference type="Proteomes" id="UP000664859"/>
    </source>
</evidence>
<protein>
    <submittedName>
        <fullName evidence="2">Uncharacterized protein</fullName>
    </submittedName>
</protein>
<dbReference type="Proteomes" id="UP000664859">
    <property type="component" value="Unassembled WGS sequence"/>
</dbReference>
<feature type="region of interest" description="Disordered" evidence="1">
    <location>
        <begin position="231"/>
        <end position="251"/>
    </location>
</feature>